<dbReference type="EMBL" id="BART01007554">
    <property type="protein sequence ID" value="GAG59614.1"/>
    <property type="molecule type" value="Genomic_DNA"/>
</dbReference>
<evidence type="ECO:0008006" key="2">
    <source>
        <dbReference type="Google" id="ProtNLM"/>
    </source>
</evidence>
<name>X0YSX4_9ZZZZ</name>
<accession>X0YSX4</accession>
<gene>
    <name evidence="1" type="ORF">S01H4_17173</name>
</gene>
<dbReference type="AlphaFoldDB" id="X0YSX4"/>
<evidence type="ECO:0000313" key="1">
    <source>
        <dbReference type="EMBL" id="GAG59614.1"/>
    </source>
</evidence>
<sequence>SRGLPVFSFVDPDNLISDYGLGSKVTSIEEMADVIRKKINEKETFLKQAQKIKLFFEENFYVKKKIEAFESILLFNEIKPS</sequence>
<comment type="caution">
    <text evidence="1">The sequence shown here is derived from an EMBL/GenBank/DDBJ whole genome shotgun (WGS) entry which is preliminary data.</text>
</comment>
<protein>
    <recommendedName>
        <fullName evidence="2">Glycosyl transferase family 1 domain-containing protein</fullName>
    </recommendedName>
</protein>
<feature type="non-terminal residue" evidence="1">
    <location>
        <position position="1"/>
    </location>
</feature>
<organism evidence="1">
    <name type="scientific">marine sediment metagenome</name>
    <dbReference type="NCBI Taxonomy" id="412755"/>
    <lineage>
        <taxon>unclassified sequences</taxon>
        <taxon>metagenomes</taxon>
        <taxon>ecological metagenomes</taxon>
    </lineage>
</organism>
<reference evidence="1" key="1">
    <citation type="journal article" date="2014" name="Front. Microbiol.">
        <title>High frequency of phylogenetically diverse reductive dehalogenase-homologous genes in deep subseafloor sedimentary metagenomes.</title>
        <authorList>
            <person name="Kawai M."/>
            <person name="Futagami T."/>
            <person name="Toyoda A."/>
            <person name="Takaki Y."/>
            <person name="Nishi S."/>
            <person name="Hori S."/>
            <person name="Arai W."/>
            <person name="Tsubouchi T."/>
            <person name="Morono Y."/>
            <person name="Uchiyama I."/>
            <person name="Ito T."/>
            <person name="Fujiyama A."/>
            <person name="Inagaki F."/>
            <person name="Takami H."/>
        </authorList>
    </citation>
    <scope>NUCLEOTIDE SEQUENCE</scope>
    <source>
        <strain evidence="1">Expedition CK06-06</strain>
    </source>
</reference>
<proteinExistence type="predicted"/>